<protein>
    <recommendedName>
        <fullName evidence="4">Lipoprotein</fullName>
    </recommendedName>
</protein>
<dbReference type="AlphaFoldDB" id="A0A512AKU7"/>
<organism evidence="2 3">
    <name type="scientific">Novosphingobium sediminis</name>
    <dbReference type="NCBI Taxonomy" id="707214"/>
    <lineage>
        <taxon>Bacteria</taxon>
        <taxon>Pseudomonadati</taxon>
        <taxon>Pseudomonadota</taxon>
        <taxon>Alphaproteobacteria</taxon>
        <taxon>Sphingomonadales</taxon>
        <taxon>Sphingomonadaceae</taxon>
        <taxon>Novosphingobium</taxon>
    </lineage>
</organism>
<sequence length="143" mass="14981">MSALKTAALLTMTAAAALSLGACAAKGGSAWAENGHAADIPAATPTGKAVSCIPITSIRESRVRDDWTIDFRTGGDTWYRNSLPYRCGNLGFERAFSYSTSLSQLCNVDIITVFRNGGGPTGPMGSCGLGMFQPVKLAKESKK</sequence>
<feature type="signal peptide" evidence="1">
    <location>
        <begin position="1"/>
        <end position="24"/>
    </location>
</feature>
<proteinExistence type="predicted"/>
<feature type="chain" id="PRO_5022236211" description="Lipoprotein" evidence="1">
    <location>
        <begin position="25"/>
        <end position="143"/>
    </location>
</feature>
<evidence type="ECO:0008006" key="4">
    <source>
        <dbReference type="Google" id="ProtNLM"/>
    </source>
</evidence>
<accession>A0A512AKU7</accession>
<evidence type="ECO:0000313" key="3">
    <source>
        <dbReference type="Proteomes" id="UP000321464"/>
    </source>
</evidence>
<keyword evidence="1" id="KW-0732">Signal</keyword>
<name>A0A512AKU7_9SPHN</name>
<evidence type="ECO:0000256" key="1">
    <source>
        <dbReference type="SAM" id="SignalP"/>
    </source>
</evidence>
<dbReference type="Proteomes" id="UP000321464">
    <property type="component" value="Unassembled WGS sequence"/>
</dbReference>
<keyword evidence="3" id="KW-1185">Reference proteome</keyword>
<gene>
    <name evidence="2" type="ORF">NSE01_21670</name>
</gene>
<dbReference type="RefSeq" id="WP_246135163.1">
    <property type="nucleotide sequence ID" value="NZ_BJYR01000013.1"/>
</dbReference>
<dbReference type="EMBL" id="BJYR01000013">
    <property type="protein sequence ID" value="GEO00335.1"/>
    <property type="molecule type" value="Genomic_DNA"/>
</dbReference>
<evidence type="ECO:0000313" key="2">
    <source>
        <dbReference type="EMBL" id="GEO00335.1"/>
    </source>
</evidence>
<reference evidence="2 3" key="1">
    <citation type="submission" date="2019-07" db="EMBL/GenBank/DDBJ databases">
        <title>Whole genome shotgun sequence of Novosphingobium sediminis NBRC 106119.</title>
        <authorList>
            <person name="Hosoyama A."/>
            <person name="Uohara A."/>
            <person name="Ohji S."/>
            <person name="Ichikawa N."/>
        </authorList>
    </citation>
    <scope>NUCLEOTIDE SEQUENCE [LARGE SCALE GENOMIC DNA]</scope>
    <source>
        <strain evidence="2 3">NBRC 106119</strain>
    </source>
</reference>
<comment type="caution">
    <text evidence="2">The sequence shown here is derived from an EMBL/GenBank/DDBJ whole genome shotgun (WGS) entry which is preliminary data.</text>
</comment>
<dbReference type="PROSITE" id="PS51257">
    <property type="entry name" value="PROKAR_LIPOPROTEIN"/>
    <property type="match status" value="1"/>
</dbReference>